<accession>A0A399EQU8</accession>
<dbReference type="OrthoDB" id="32597at2"/>
<proteinExistence type="predicted"/>
<dbReference type="AlphaFoldDB" id="A0A399EQU8"/>
<keyword evidence="2" id="KW-1185">Reference proteome</keyword>
<evidence type="ECO:0000313" key="2">
    <source>
        <dbReference type="Proteomes" id="UP000265800"/>
    </source>
</evidence>
<evidence type="ECO:0000313" key="1">
    <source>
        <dbReference type="EMBL" id="RIH87014.1"/>
    </source>
</evidence>
<organism evidence="1 2">
    <name type="scientific">Meiothermus luteus</name>
    <dbReference type="NCBI Taxonomy" id="2026184"/>
    <lineage>
        <taxon>Bacteria</taxon>
        <taxon>Thermotogati</taxon>
        <taxon>Deinococcota</taxon>
        <taxon>Deinococci</taxon>
        <taxon>Thermales</taxon>
        <taxon>Thermaceae</taxon>
        <taxon>Meiothermus</taxon>
    </lineage>
</organism>
<sequence>MFGLFRKPDEHVKREGDAAFRVRVRTARNKEVVELRLSKGGEISASDEGGYYVRKVVVSPKHLDRAVLEIWFDRAYRPVRKVVEGGELVPIREWS</sequence>
<name>A0A399EQU8_9DEIN</name>
<comment type="caution">
    <text evidence="1">The sequence shown here is derived from an EMBL/GenBank/DDBJ whole genome shotgun (WGS) entry which is preliminary data.</text>
</comment>
<gene>
    <name evidence="1" type="ORF">Mlute_01091</name>
</gene>
<reference evidence="1 2" key="1">
    <citation type="submission" date="2018-08" db="EMBL/GenBank/DDBJ databases">
        <title>Meiothermus luteus KCTC 52599 genome sequencing project.</title>
        <authorList>
            <person name="Da Costa M.S."/>
            <person name="Albuquerque L."/>
            <person name="Raposo P."/>
            <person name="Froufe H.J.C."/>
            <person name="Barroso C.S."/>
            <person name="Egas C."/>
        </authorList>
    </citation>
    <scope>NUCLEOTIDE SEQUENCE [LARGE SCALE GENOMIC DNA]</scope>
    <source>
        <strain evidence="1 2">KCTC 52599</strain>
    </source>
</reference>
<dbReference type="Proteomes" id="UP000265800">
    <property type="component" value="Unassembled WGS sequence"/>
</dbReference>
<dbReference type="RefSeq" id="WP_119359756.1">
    <property type="nucleotide sequence ID" value="NZ_QWKZ01000026.1"/>
</dbReference>
<protein>
    <submittedName>
        <fullName evidence="1">Uncharacterized protein</fullName>
    </submittedName>
</protein>
<dbReference type="EMBL" id="QWKZ01000026">
    <property type="protein sequence ID" value="RIH87014.1"/>
    <property type="molecule type" value="Genomic_DNA"/>
</dbReference>